<keyword evidence="7" id="KW-1185">Reference proteome</keyword>
<dbReference type="InterPro" id="IPR027443">
    <property type="entry name" value="IPNS-like_sf"/>
</dbReference>
<dbReference type="Proteomes" id="UP000233551">
    <property type="component" value="Unassembled WGS sequence"/>
</dbReference>
<name>A0A2I0KWH1_PUNGR</name>
<accession>A0A2I0KWH1</accession>
<comment type="caution">
    <text evidence="6">The sequence shown here is derived from an EMBL/GenBank/DDBJ whole genome shotgun (WGS) entry which is preliminary data.</text>
</comment>
<dbReference type="PANTHER" id="PTHR47991">
    <property type="entry name" value="OXOGLUTARATE/IRON-DEPENDENT DIOXYGENASE"/>
    <property type="match status" value="1"/>
</dbReference>
<dbReference type="EMBL" id="PGOL01000317">
    <property type="protein sequence ID" value="PKI72690.1"/>
    <property type="molecule type" value="Genomic_DNA"/>
</dbReference>
<proteinExistence type="inferred from homology"/>
<dbReference type="FunFam" id="2.60.120.330:FF:000018">
    <property type="entry name" value="2-oxoglutarate (2OG) and Fe(II)-dependent oxygenase superfamily protein"/>
    <property type="match status" value="1"/>
</dbReference>
<dbReference type="InterPro" id="IPR050295">
    <property type="entry name" value="Plant_2OG-oxidoreductases"/>
</dbReference>
<dbReference type="GO" id="GO:0046872">
    <property type="term" value="F:metal ion binding"/>
    <property type="evidence" value="ECO:0007669"/>
    <property type="project" value="UniProtKB-KW"/>
</dbReference>
<keyword evidence="2 4" id="KW-0479">Metal-binding</keyword>
<protein>
    <recommendedName>
        <fullName evidence="5">Fe2OG dioxygenase domain-containing protein</fullName>
    </recommendedName>
</protein>
<evidence type="ECO:0000256" key="2">
    <source>
        <dbReference type="ARBA" id="ARBA00022723"/>
    </source>
</evidence>
<keyword evidence="3 4" id="KW-0408">Iron</keyword>
<evidence type="ECO:0000313" key="7">
    <source>
        <dbReference type="Proteomes" id="UP000233551"/>
    </source>
</evidence>
<dbReference type="Gene3D" id="2.60.120.330">
    <property type="entry name" value="B-lactam Antibiotic, Isopenicillin N Synthase, Chain"/>
    <property type="match status" value="1"/>
</dbReference>
<sequence>MATKEGESTDSIYPTIDVSLLSSSENELQKVKSVLSSCGCFQAVGHGIPSEFLDKVRGVAKEFFALPDEEKQKCVRAANEVEGYGDDLIVAEKQVIDCCYRLFLRVFPVDQRRLNLWPENPTDFGEILHEYATKVKSVMDDLSKVMARSLNLDEDSFLSQYGARPIMQVRFNFYPPSPSADVLGVKPHSDRSGITVLLQDEEVEGLQVFKDGAWATVPVIPQALVVNLGDQMQIMSNGMCKSPMHRVTANARRKRTSLVIFYLPDPEIEIEPARELVNGEKPRLYRKLKNYAAINFECFQNGKVALETVRL</sequence>
<dbReference type="STRING" id="22663.A0A2I0KWH1"/>
<evidence type="ECO:0000256" key="3">
    <source>
        <dbReference type="ARBA" id="ARBA00023004"/>
    </source>
</evidence>
<evidence type="ECO:0000256" key="4">
    <source>
        <dbReference type="RuleBase" id="RU003682"/>
    </source>
</evidence>
<gene>
    <name evidence="6" type="ORF">CRG98_006898</name>
</gene>
<dbReference type="Pfam" id="PF03171">
    <property type="entry name" value="2OG-FeII_Oxy"/>
    <property type="match status" value="1"/>
</dbReference>
<evidence type="ECO:0000313" key="6">
    <source>
        <dbReference type="EMBL" id="PKI72690.1"/>
    </source>
</evidence>
<dbReference type="SUPFAM" id="SSF51197">
    <property type="entry name" value="Clavaminate synthase-like"/>
    <property type="match status" value="1"/>
</dbReference>
<dbReference type="AlphaFoldDB" id="A0A2I0KWH1"/>
<dbReference type="InterPro" id="IPR044861">
    <property type="entry name" value="IPNS-like_FE2OG_OXY"/>
</dbReference>
<evidence type="ECO:0000259" key="5">
    <source>
        <dbReference type="PROSITE" id="PS51471"/>
    </source>
</evidence>
<organism evidence="6 7">
    <name type="scientific">Punica granatum</name>
    <name type="common">Pomegranate</name>
    <dbReference type="NCBI Taxonomy" id="22663"/>
    <lineage>
        <taxon>Eukaryota</taxon>
        <taxon>Viridiplantae</taxon>
        <taxon>Streptophyta</taxon>
        <taxon>Embryophyta</taxon>
        <taxon>Tracheophyta</taxon>
        <taxon>Spermatophyta</taxon>
        <taxon>Magnoliopsida</taxon>
        <taxon>eudicotyledons</taxon>
        <taxon>Gunneridae</taxon>
        <taxon>Pentapetalae</taxon>
        <taxon>rosids</taxon>
        <taxon>malvids</taxon>
        <taxon>Myrtales</taxon>
        <taxon>Lythraceae</taxon>
        <taxon>Punica</taxon>
    </lineage>
</organism>
<feature type="domain" description="Fe2OG dioxygenase" evidence="5">
    <location>
        <begin position="165"/>
        <end position="264"/>
    </location>
</feature>
<keyword evidence="4" id="KW-0560">Oxidoreductase</keyword>
<dbReference type="Pfam" id="PF14226">
    <property type="entry name" value="DIOX_N"/>
    <property type="match status" value="1"/>
</dbReference>
<reference evidence="6 7" key="1">
    <citation type="submission" date="2017-11" db="EMBL/GenBank/DDBJ databases">
        <title>De-novo sequencing of pomegranate (Punica granatum L.) genome.</title>
        <authorList>
            <person name="Akparov Z."/>
            <person name="Amiraslanov A."/>
            <person name="Hajiyeva S."/>
            <person name="Abbasov M."/>
            <person name="Kaur K."/>
            <person name="Hamwieh A."/>
            <person name="Solovyev V."/>
            <person name="Salamov A."/>
            <person name="Braich B."/>
            <person name="Kosarev P."/>
            <person name="Mahmoud A."/>
            <person name="Hajiyev E."/>
            <person name="Babayeva S."/>
            <person name="Izzatullayeva V."/>
            <person name="Mammadov A."/>
            <person name="Mammadov A."/>
            <person name="Sharifova S."/>
            <person name="Ojaghi J."/>
            <person name="Eynullazada K."/>
            <person name="Bayramov B."/>
            <person name="Abdulazimova A."/>
            <person name="Shahmuradov I."/>
        </authorList>
    </citation>
    <scope>NUCLEOTIDE SEQUENCE [LARGE SCALE GENOMIC DNA]</scope>
    <source>
        <strain evidence="7">cv. AG2017</strain>
        <tissue evidence="6">Leaf</tissue>
    </source>
</reference>
<dbReference type="InterPro" id="IPR005123">
    <property type="entry name" value="Oxoglu/Fe-dep_dioxygenase_dom"/>
</dbReference>
<dbReference type="InterPro" id="IPR026992">
    <property type="entry name" value="DIOX_N"/>
</dbReference>
<evidence type="ECO:0000256" key="1">
    <source>
        <dbReference type="ARBA" id="ARBA00008056"/>
    </source>
</evidence>
<dbReference type="GO" id="GO:0016491">
    <property type="term" value="F:oxidoreductase activity"/>
    <property type="evidence" value="ECO:0007669"/>
    <property type="project" value="UniProtKB-KW"/>
</dbReference>
<comment type="similarity">
    <text evidence="1 4">Belongs to the iron/ascorbate-dependent oxidoreductase family.</text>
</comment>
<dbReference type="PROSITE" id="PS51471">
    <property type="entry name" value="FE2OG_OXY"/>
    <property type="match status" value="1"/>
</dbReference>